<accession>A0AAV1UIS9</accession>
<evidence type="ECO:0000313" key="2">
    <source>
        <dbReference type="EMBL" id="CAK7938032.1"/>
    </source>
</evidence>
<proteinExistence type="predicted"/>
<dbReference type="AlphaFoldDB" id="A0AAV1UIS9"/>
<evidence type="ECO:0000313" key="3">
    <source>
        <dbReference type="Proteomes" id="UP001162060"/>
    </source>
</evidence>
<name>A0AAV1UIS9_9STRA</name>
<comment type="caution">
    <text evidence="1">The sequence shown here is derived from an EMBL/GenBank/DDBJ whole genome shotgun (WGS) entry which is preliminary data.</text>
</comment>
<sequence>MGRISGVESSASCTYNMDGAAFYYAWLSVPCVSSKNDEVIPTNSLYV</sequence>
<reference evidence="1" key="1">
    <citation type="submission" date="2024-01" db="EMBL/GenBank/DDBJ databases">
        <authorList>
            <person name="Webb A."/>
        </authorList>
    </citation>
    <scope>NUCLEOTIDE SEQUENCE</scope>
    <source>
        <strain evidence="1">Pm1</strain>
    </source>
</reference>
<gene>
    <name evidence="1" type="ORF">PM001_LOCUS19346</name>
    <name evidence="2" type="ORF">PM001_LOCUS23182</name>
</gene>
<dbReference type="EMBL" id="CAKLBY020000228">
    <property type="protein sequence ID" value="CAK7938032.1"/>
    <property type="molecule type" value="Genomic_DNA"/>
</dbReference>
<evidence type="ECO:0000313" key="1">
    <source>
        <dbReference type="EMBL" id="CAK7934196.1"/>
    </source>
</evidence>
<dbReference type="EMBL" id="CAKLBY020000197">
    <property type="protein sequence ID" value="CAK7934196.1"/>
    <property type="molecule type" value="Genomic_DNA"/>
</dbReference>
<organism evidence="1 3">
    <name type="scientific">Peronospora matthiolae</name>
    <dbReference type="NCBI Taxonomy" id="2874970"/>
    <lineage>
        <taxon>Eukaryota</taxon>
        <taxon>Sar</taxon>
        <taxon>Stramenopiles</taxon>
        <taxon>Oomycota</taxon>
        <taxon>Peronosporomycetes</taxon>
        <taxon>Peronosporales</taxon>
        <taxon>Peronosporaceae</taxon>
        <taxon>Peronospora</taxon>
    </lineage>
</organism>
<protein>
    <submittedName>
        <fullName evidence="1">Uncharacterized protein</fullName>
    </submittedName>
</protein>
<dbReference type="Proteomes" id="UP001162060">
    <property type="component" value="Unassembled WGS sequence"/>
</dbReference>